<evidence type="ECO:0000256" key="2">
    <source>
        <dbReference type="SAM" id="Phobius"/>
    </source>
</evidence>
<name>A0A8I2Z1P4_9AGAM</name>
<accession>A0A8I2Z1P4</accession>
<feature type="compositionally biased region" description="Low complexity" evidence="1">
    <location>
        <begin position="63"/>
        <end position="96"/>
    </location>
</feature>
<organism evidence="3 4">
    <name type="scientific">Boletus reticuloceps</name>
    <dbReference type="NCBI Taxonomy" id="495285"/>
    <lineage>
        <taxon>Eukaryota</taxon>
        <taxon>Fungi</taxon>
        <taxon>Dikarya</taxon>
        <taxon>Basidiomycota</taxon>
        <taxon>Agaricomycotina</taxon>
        <taxon>Agaricomycetes</taxon>
        <taxon>Agaricomycetidae</taxon>
        <taxon>Boletales</taxon>
        <taxon>Boletineae</taxon>
        <taxon>Boletaceae</taxon>
        <taxon>Boletoideae</taxon>
        <taxon>Boletus</taxon>
    </lineage>
</organism>
<feature type="compositionally biased region" description="Low complexity" evidence="1">
    <location>
        <begin position="373"/>
        <end position="387"/>
    </location>
</feature>
<feature type="compositionally biased region" description="Polar residues" evidence="1">
    <location>
        <begin position="211"/>
        <end position="225"/>
    </location>
</feature>
<feature type="region of interest" description="Disordered" evidence="1">
    <location>
        <begin position="1"/>
        <end position="49"/>
    </location>
</feature>
<evidence type="ECO:0000313" key="4">
    <source>
        <dbReference type="Proteomes" id="UP000683000"/>
    </source>
</evidence>
<gene>
    <name evidence="3" type="ORF">JVT61DRAFT_5546</name>
</gene>
<keyword evidence="2" id="KW-0812">Transmembrane</keyword>
<proteinExistence type="predicted"/>
<keyword evidence="4" id="KW-1185">Reference proteome</keyword>
<keyword evidence="2" id="KW-1133">Transmembrane helix</keyword>
<sequence length="420" mass="44511">MSGESSGASSGYTPSLLMPTMESTSSTPSTPSLVLSTSEPPSVTITTSSAMSTTSYEMLSASPVSTTSVTSDSSPPSMSDFSTDATTPATSTDASSYLSSLYPGTSSFPPQTSTTVEQAQTTSTVPSPLPTIGGGALATSTQSSSSGNSFFNDRGAVTGTFVVVAIVSTAMFACLCYTWRRRLQRRNRNQMFNTITWPRDDQRLQAEPVDQPTTSMPSDSTSKPNSDALLHSIRAEEMQTAGVSAPATRSTTNKIGPSYEGPFSDYFAKDHRSRGLTGMTITTNLRPDSPVPSLTPSTPSMYPPSLPLMETESNVTGSTMHSTPFSLPSTSPPPRPSRQRRPPPPSSWKLTETAATPSSLTTSVSFTTFVPPSSPYTLDSISPSSIPDESRTDSQLSRSMTAALVLDHPTRADIRLFTEM</sequence>
<feature type="region of interest" description="Disordered" evidence="1">
    <location>
        <begin position="373"/>
        <end position="396"/>
    </location>
</feature>
<feature type="compositionally biased region" description="Low complexity" evidence="1">
    <location>
        <begin position="287"/>
        <end position="300"/>
    </location>
</feature>
<feature type="compositionally biased region" description="Polar residues" evidence="1">
    <location>
        <begin position="311"/>
        <end position="321"/>
    </location>
</feature>
<feature type="compositionally biased region" description="Polar residues" evidence="1">
    <location>
        <begin position="1"/>
        <end position="13"/>
    </location>
</feature>
<feature type="region of interest" description="Disordered" evidence="1">
    <location>
        <begin position="279"/>
        <end position="360"/>
    </location>
</feature>
<feature type="compositionally biased region" description="Polar residues" evidence="1">
    <location>
        <begin position="97"/>
        <end position="126"/>
    </location>
</feature>
<feature type="transmembrane region" description="Helical" evidence="2">
    <location>
        <begin position="156"/>
        <end position="179"/>
    </location>
</feature>
<dbReference type="OrthoDB" id="10518261at2759"/>
<feature type="region of interest" description="Disordered" evidence="1">
    <location>
        <begin position="63"/>
        <end position="147"/>
    </location>
</feature>
<feature type="compositionally biased region" description="Low complexity" evidence="1">
    <location>
        <begin position="137"/>
        <end position="147"/>
    </location>
</feature>
<evidence type="ECO:0000313" key="3">
    <source>
        <dbReference type="EMBL" id="KAG6381148.1"/>
    </source>
</evidence>
<reference evidence="3" key="1">
    <citation type="submission" date="2021-03" db="EMBL/GenBank/DDBJ databases">
        <title>Evolutionary innovations through gain and loss of genes in the ectomycorrhizal Boletales.</title>
        <authorList>
            <person name="Wu G."/>
            <person name="Miyauchi S."/>
            <person name="Morin E."/>
            <person name="Yang Z.-L."/>
            <person name="Xu J."/>
            <person name="Martin F.M."/>
        </authorList>
    </citation>
    <scope>NUCLEOTIDE SEQUENCE</scope>
    <source>
        <strain evidence="3">BR01</strain>
    </source>
</reference>
<evidence type="ECO:0000256" key="1">
    <source>
        <dbReference type="SAM" id="MobiDB-lite"/>
    </source>
</evidence>
<protein>
    <submittedName>
        <fullName evidence="3">Uncharacterized protein</fullName>
    </submittedName>
</protein>
<dbReference type="EMBL" id="JAGFBS010000002">
    <property type="protein sequence ID" value="KAG6381148.1"/>
    <property type="molecule type" value="Genomic_DNA"/>
</dbReference>
<feature type="compositionally biased region" description="Low complexity" evidence="1">
    <location>
        <begin position="15"/>
        <end position="49"/>
    </location>
</feature>
<keyword evidence="2" id="KW-0472">Membrane</keyword>
<feature type="region of interest" description="Disordered" evidence="1">
    <location>
        <begin position="198"/>
        <end position="226"/>
    </location>
</feature>
<dbReference type="AlphaFoldDB" id="A0A8I2Z1P4"/>
<comment type="caution">
    <text evidence="3">The sequence shown here is derived from an EMBL/GenBank/DDBJ whole genome shotgun (WGS) entry which is preliminary data.</text>
</comment>
<dbReference type="Proteomes" id="UP000683000">
    <property type="component" value="Unassembled WGS sequence"/>
</dbReference>
<feature type="compositionally biased region" description="Pro residues" evidence="1">
    <location>
        <begin position="330"/>
        <end position="346"/>
    </location>
</feature>